<keyword evidence="2" id="KW-0175">Coiled coil</keyword>
<accession>A0A4R2CFX3</accession>
<sequence>MRSAKGEACMNYVTAGRAEAVLKSMIAERDRRIADLERQVAALRRQIAAPQETATAAAVPPAAPRVEVRAPQAPRSVEVTKVKRRTGEAERKAMREKHRQQQQARQQTDAADKADGKAGLEGRSFLYVGGRDCQVAHLRQIASSYGANLIHHDGGLREAVSRIDNVLPSVDCVFCPIDCISHDACIRVKTGCKKWEKAFVPLRNGSKSSFERALQSMSQGDTTQ</sequence>
<proteinExistence type="inferred from homology"/>
<name>A0A4R2CFX3_SHIGR</name>
<evidence type="ECO:0000313" key="5">
    <source>
        <dbReference type="Proteomes" id="UP000295351"/>
    </source>
</evidence>
<evidence type="ECO:0000313" key="4">
    <source>
        <dbReference type="EMBL" id="TCN39481.1"/>
    </source>
</evidence>
<feature type="coiled-coil region" evidence="2">
    <location>
        <begin position="26"/>
        <end position="53"/>
    </location>
</feature>
<evidence type="ECO:0000256" key="1">
    <source>
        <dbReference type="ARBA" id="ARBA00007189"/>
    </source>
</evidence>
<feature type="compositionally biased region" description="Basic and acidic residues" evidence="3">
    <location>
        <begin position="80"/>
        <end position="93"/>
    </location>
</feature>
<comment type="similarity">
    <text evidence="1">Belongs to the UPF0751 family.</text>
</comment>
<reference evidence="4 5" key="1">
    <citation type="submission" date="2019-03" db="EMBL/GenBank/DDBJ databases">
        <title>Genomic Encyclopedia of Type Strains, Phase IV (KMG-IV): sequencing the most valuable type-strain genomes for metagenomic binning, comparative biology and taxonomic classification.</title>
        <authorList>
            <person name="Goeker M."/>
        </authorList>
    </citation>
    <scope>NUCLEOTIDE SEQUENCE [LARGE SCALE GENOMIC DNA]</scope>
    <source>
        <strain evidence="4 5">DSM 18401</strain>
    </source>
</reference>
<protein>
    <submittedName>
        <fullName evidence="4">Uncharacterized protein DUF2325</fullName>
    </submittedName>
</protein>
<dbReference type="Proteomes" id="UP000295351">
    <property type="component" value="Unassembled WGS sequence"/>
</dbReference>
<dbReference type="Pfam" id="PF10087">
    <property type="entry name" value="DUF2325"/>
    <property type="match status" value="1"/>
</dbReference>
<evidence type="ECO:0000256" key="3">
    <source>
        <dbReference type="SAM" id="MobiDB-lite"/>
    </source>
</evidence>
<dbReference type="InterPro" id="IPR016772">
    <property type="entry name" value="UCP020408"/>
</dbReference>
<feature type="region of interest" description="Disordered" evidence="3">
    <location>
        <begin position="80"/>
        <end position="116"/>
    </location>
</feature>
<keyword evidence="5" id="KW-1185">Reference proteome</keyword>
<dbReference type="AlphaFoldDB" id="A0A4R2CFX3"/>
<dbReference type="EMBL" id="SLVX01000017">
    <property type="protein sequence ID" value="TCN39481.1"/>
    <property type="molecule type" value="Genomic_DNA"/>
</dbReference>
<gene>
    <name evidence="4" type="ORF">EV665_117109</name>
</gene>
<organism evidence="4 5">
    <name type="scientific">Shinella granuli</name>
    <dbReference type="NCBI Taxonomy" id="323621"/>
    <lineage>
        <taxon>Bacteria</taxon>
        <taxon>Pseudomonadati</taxon>
        <taxon>Pseudomonadota</taxon>
        <taxon>Alphaproteobacteria</taxon>
        <taxon>Hyphomicrobiales</taxon>
        <taxon>Rhizobiaceae</taxon>
        <taxon>Shinella</taxon>
    </lineage>
</organism>
<comment type="caution">
    <text evidence="4">The sequence shown here is derived from an EMBL/GenBank/DDBJ whole genome shotgun (WGS) entry which is preliminary data.</text>
</comment>
<evidence type="ECO:0000256" key="2">
    <source>
        <dbReference type="SAM" id="Coils"/>
    </source>
</evidence>